<feature type="compositionally biased region" description="Basic and acidic residues" evidence="1">
    <location>
        <begin position="109"/>
        <end position="120"/>
    </location>
</feature>
<accession>A0A6M4MAP9</accession>
<reference evidence="4" key="1">
    <citation type="submission" date="2014-12" db="EMBL/GenBank/DDBJ databases">
        <title>Complete genome sequence of a multi-drug resistant Klebsiella pneumoniae.</title>
        <authorList>
            <person name="Hua X."/>
            <person name="Chen Q."/>
            <person name="Li X."/>
            <person name="Feng Y."/>
            <person name="Ruan Z."/>
            <person name="Yu Y."/>
        </authorList>
    </citation>
    <scope>NUCLEOTIDE SEQUENCE [LARGE SCALE GENOMIC DNA]</scope>
    <source>
        <strain evidence="4">5.12</strain>
    </source>
</reference>
<protein>
    <recommendedName>
        <fullName evidence="2">DUF7666 domain-containing protein</fullName>
    </recommendedName>
</protein>
<proteinExistence type="predicted"/>
<dbReference type="AlphaFoldDB" id="A0A6M4MAP9"/>
<dbReference type="RefSeq" id="WP_170669004.1">
    <property type="nucleotide sequence ID" value="NZ_CP052766.1"/>
</dbReference>
<evidence type="ECO:0000313" key="4">
    <source>
        <dbReference type="Proteomes" id="UP000219285"/>
    </source>
</evidence>
<feature type="compositionally biased region" description="Polar residues" evidence="1">
    <location>
        <begin position="121"/>
        <end position="134"/>
    </location>
</feature>
<dbReference type="Proteomes" id="UP000219285">
    <property type="component" value="Chromosome"/>
</dbReference>
<name>A0A6M4MAP9_9ALTE</name>
<feature type="domain" description="DUF7666" evidence="2">
    <location>
        <begin position="5"/>
        <end position="97"/>
    </location>
</feature>
<dbReference type="EMBL" id="CP052766">
    <property type="protein sequence ID" value="QJR79645.1"/>
    <property type="molecule type" value="Genomic_DNA"/>
</dbReference>
<dbReference type="Pfam" id="PF24703">
    <property type="entry name" value="DUF7666"/>
    <property type="match status" value="1"/>
</dbReference>
<evidence type="ECO:0000259" key="2">
    <source>
        <dbReference type="Pfam" id="PF24703"/>
    </source>
</evidence>
<gene>
    <name evidence="3" type="ORF">CA267_001940</name>
</gene>
<evidence type="ECO:0000313" key="3">
    <source>
        <dbReference type="EMBL" id="QJR79645.1"/>
    </source>
</evidence>
<keyword evidence="4" id="KW-1185">Reference proteome</keyword>
<organism evidence="3 4">
    <name type="scientific">Alteromonas pelagimontana</name>
    <dbReference type="NCBI Taxonomy" id="1858656"/>
    <lineage>
        <taxon>Bacteria</taxon>
        <taxon>Pseudomonadati</taxon>
        <taxon>Pseudomonadota</taxon>
        <taxon>Gammaproteobacteria</taxon>
        <taxon>Alteromonadales</taxon>
        <taxon>Alteromonadaceae</taxon>
        <taxon>Alteromonas/Salinimonas group</taxon>
        <taxon>Alteromonas</taxon>
    </lineage>
</organism>
<dbReference type="InterPro" id="IPR056083">
    <property type="entry name" value="DUF7666"/>
</dbReference>
<feature type="region of interest" description="Disordered" evidence="1">
    <location>
        <begin position="108"/>
        <end position="134"/>
    </location>
</feature>
<sequence length="333" mass="34576">MEKLIAYKGFNKDLTCRGFQYEVGKTYKHEGEVVRCAKGGFHSCENPLDIFGYYGPAESVFHTVEVAGHIDRDGDDTKIASAEITIKAEISIPEVVKKGVEWIISKATQGEKHSTEDRSHASNTGYRSAASNTGNCSAASNTGNYSAASNTGDYSAASNTGDYSAASNTGDYSAASNTGNYSAASNTGNYSAASNTGYRSAASNTGNCSAASNTGDYSAASNTGYRSAASNTGDYSAASNTGYRSAASNTGNYSAASNTGDYSAASVEGKHSVAMASGYQSKAKAAEGSAIVLVYRNDEGDLLHIRAAIAGKEVKADTWYKLDSDGEFIEVAA</sequence>
<evidence type="ECO:0000256" key="1">
    <source>
        <dbReference type="SAM" id="MobiDB-lite"/>
    </source>
</evidence>
<reference evidence="3 4" key="2">
    <citation type="submission" date="2020-04" db="EMBL/GenBank/DDBJ databases">
        <title>Complete genome sequence of Alteromonas pelagimontana 5.12T.</title>
        <authorList>
            <person name="Sinha R.K."/>
            <person name="Krishnan K.P."/>
            <person name="Kurian J.P."/>
        </authorList>
    </citation>
    <scope>NUCLEOTIDE SEQUENCE [LARGE SCALE GENOMIC DNA]</scope>
    <source>
        <strain evidence="3 4">5.12</strain>
    </source>
</reference>
<dbReference type="KEGG" id="apel:CA267_001940"/>